<dbReference type="PANTHER" id="PTHR24348">
    <property type="entry name" value="SERINE/THREONINE-PROTEIN KINASE UNC-51-RELATED"/>
    <property type="match status" value="1"/>
</dbReference>
<evidence type="ECO:0000256" key="3">
    <source>
        <dbReference type="ARBA" id="ARBA00022777"/>
    </source>
</evidence>
<accession>A0A915EH22</accession>
<sequence>MSSQRSSRSDRPSTKNYLDWVEIGKGGFGVVFKARNKIGEHVAIKKIPRNRTGVCVDQEVNVLQKLNSGSGHNRIVKFFESFSDEAFTYIVMEYCERGTLREYIRKNGAMDSAMAADVLVQLVEGVSLMHRNGIMHRDLTASNVLISRITNGRLFVKIADFGLTKKTPKHAVLATCLGTPGYMAPQIKYRQEYGRQADVYSLGAILFVMLNARDPPELSWDEEGCPMFSSQITSQIDGRALDLLQKMMFKFEKNRIRLEEVESHPFIQLAHASRLEEMKLDAPPRKAGGRALVDSGRGTGSASGSNQRRSSSRCLHPNVLPNNSCQDCGFALGLRRNNSGTLMPVTNVPLPSSRRTIVSSEINLQQHRISRSGNGSCSSNSAPRNPMLAWPIPDIRHLVYMTTNKFGRFSIRSDVFPAMVYEMPDEYGNAKLIFELYDNCTPNKQRLLVFKPKHCVPIPEKFERYVEKIYSSVIRLRSEEDVRKAAPDIKLGYKRLWQFIPLAKTRVTQCALRNAFGFAGFNMELKFSGTVELTLPDGRKSSQSPNGELNGSSLKADERVIFECGCAKLRQSVDMRQFEQLSESSKKQMEQFLRRRCVTTWAKMKPKETDEKH</sequence>
<dbReference type="GO" id="GO:0005829">
    <property type="term" value="C:cytosol"/>
    <property type="evidence" value="ECO:0007669"/>
    <property type="project" value="TreeGrafter"/>
</dbReference>
<dbReference type="GO" id="GO:0004674">
    <property type="term" value="F:protein serine/threonine kinase activity"/>
    <property type="evidence" value="ECO:0007669"/>
    <property type="project" value="InterPro"/>
</dbReference>
<dbReference type="PANTHER" id="PTHR24348:SF22">
    <property type="entry name" value="NON-SPECIFIC SERINE_THREONINE PROTEIN KINASE"/>
    <property type="match status" value="1"/>
</dbReference>
<reference evidence="9" key="1">
    <citation type="submission" date="2022-11" db="UniProtKB">
        <authorList>
            <consortium name="WormBaseParasite"/>
        </authorList>
    </citation>
    <scope>IDENTIFICATION</scope>
</reference>
<evidence type="ECO:0000313" key="9">
    <source>
        <dbReference type="WBParaSite" id="jg5969"/>
    </source>
</evidence>
<name>A0A915EH22_9BILA</name>
<dbReference type="GO" id="GO:0000407">
    <property type="term" value="C:phagophore assembly site"/>
    <property type="evidence" value="ECO:0007669"/>
    <property type="project" value="TreeGrafter"/>
</dbReference>
<dbReference type="WBParaSite" id="jg5969">
    <property type="protein sequence ID" value="jg5969"/>
    <property type="gene ID" value="jg5969"/>
</dbReference>
<evidence type="ECO:0000259" key="7">
    <source>
        <dbReference type="PROSITE" id="PS50011"/>
    </source>
</evidence>
<dbReference type="PROSITE" id="PS00109">
    <property type="entry name" value="PROTEIN_KINASE_TYR"/>
    <property type="match status" value="1"/>
</dbReference>
<dbReference type="InterPro" id="IPR011009">
    <property type="entry name" value="Kinase-like_dom_sf"/>
</dbReference>
<dbReference type="AlphaFoldDB" id="A0A915EH22"/>
<dbReference type="SUPFAM" id="SSF56112">
    <property type="entry name" value="Protein kinase-like (PK-like)"/>
    <property type="match status" value="1"/>
</dbReference>
<dbReference type="PROSITE" id="PS00107">
    <property type="entry name" value="PROTEIN_KINASE_ATP"/>
    <property type="match status" value="1"/>
</dbReference>
<feature type="binding site" evidence="5">
    <location>
        <position position="46"/>
    </location>
    <ligand>
        <name>ATP</name>
        <dbReference type="ChEBI" id="CHEBI:30616"/>
    </ligand>
</feature>
<dbReference type="GO" id="GO:0010506">
    <property type="term" value="P:regulation of autophagy"/>
    <property type="evidence" value="ECO:0007669"/>
    <property type="project" value="InterPro"/>
</dbReference>
<keyword evidence="1" id="KW-0808">Transferase</keyword>
<evidence type="ECO:0000256" key="5">
    <source>
        <dbReference type="PROSITE-ProRule" id="PRU10141"/>
    </source>
</evidence>
<dbReference type="InterPro" id="IPR017441">
    <property type="entry name" value="Protein_kinase_ATP_BS"/>
</dbReference>
<evidence type="ECO:0000313" key="8">
    <source>
        <dbReference type="Proteomes" id="UP000887574"/>
    </source>
</evidence>
<keyword evidence="8" id="KW-1185">Reference proteome</keyword>
<dbReference type="InterPro" id="IPR045269">
    <property type="entry name" value="Atg1-like"/>
</dbReference>
<keyword evidence="4 5" id="KW-0067">ATP-binding</keyword>
<feature type="domain" description="Protein kinase" evidence="7">
    <location>
        <begin position="17"/>
        <end position="267"/>
    </location>
</feature>
<evidence type="ECO:0000256" key="2">
    <source>
        <dbReference type="ARBA" id="ARBA00022741"/>
    </source>
</evidence>
<dbReference type="Proteomes" id="UP000887574">
    <property type="component" value="Unplaced"/>
</dbReference>
<evidence type="ECO:0000256" key="1">
    <source>
        <dbReference type="ARBA" id="ARBA00022679"/>
    </source>
</evidence>
<dbReference type="Gene3D" id="1.10.510.10">
    <property type="entry name" value="Transferase(Phosphotransferase) domain 1"/>
    <property type="match status" value="1"/>
</dbReference>
<dbReference type="GO" id="GO:0005524">
    <property type="term" value="F:ATP binding"/>
    <property type="evidence" value="ECO:0007669"/>
    <property type="project" value="UniProtKB-UniRule"/>
</dbReference>
<dbReference type="InterPro" id="IPR008266">
    <property type="entry name" value="Tyr_kinase_AS"/>
</dbReference>
<evidence type="ECO:0000256" key="4">
    <source>
        <dbReference type="ARBA" id="ARBA00022840"/>
    </source>
</evidence>
<dbReference type="Pfam" id="PF00069">
    <property type="entry name" value="Pkinase"/>
    <property type="match status" value="1"/>
</dbReference>
<dbReference type="GO" id="GO:0000045">
    <property type="term" value="P:autophagosome assembly"/>
    <property type="evidence" value="ECO:0007669"/>
    <property type="project" value="TreeGrafter"/>
</dbReference>
<keyword evidence="3" id="KW-0418">Kinase</keyword>
<protein>
    <submittedName>
        <fullName evidence="9">Protein kinase domain-containing protein</fullName>
    </submittedName>
</protein>
<evidence type="ECO:0000256" key="6">
    <source>
        <dbReference type="SAM" id="MobiDB-lite"/>
    </source>
</evidence>
<keyword evidence="2 5" id="KW-0547">Nucleotide-binding</keyword>
<organism evidence="8 9">
    <name type="scientific">Ditylenchus dipsaci</name>
    <dbReference type="NCBI Taxonomy" id="166011"/>
    <lineage>
        <taxon>Eukaryota</taxon>
        <taxon>Metazoa</taxon>
        <taxon>Ecdysozoa</taxon>
        <taxon>Nematoda</taxon>
        <taxon>Chromadorea</taxon>
        <taxon>Rhabditida</taxon>
        <taxon>Tylenchina</taxon>
        <taxon>Tylenchomorpha</taxon>
        <taxon>Sphaerularioidea</taxon>
        <taxon>Anguinidae</taxon>
        <taxon>Anguininae</taxon>
        <taxon>Ditylenchus</taxon>
    </lineage>
</organism>
<dbReference type="GO" id="GO:0005776">
    <property type="term" value="C:autophagosome"/>
    <property type="evidence" value="ECO:0007669"/>
    <property type="project" value="TreeGrafter"/>
</dbReference>
<feature type="compositionally biased region" description="Low complexity" evidence="6">
    <location>
        <begin position="302"/>
        <end position="313"/>
    </location>
</feature>
<dbReference type="InterPro" id="IPR000719">
    <property type="entry name" value="Prot_kinase_dom"/>
</dbReference>
<proteinExistence type="predicted"/>
<dbReference type="GO" id="GO:0016020">
    <property type="term" value="C:membrane"/>
    <property type="evidence" value="ECO:0007669"/>
    <property type="project" value="TreeGrafter"/>
</dbReference>
<dbReference type="PROSITE" id="PS50011">
    <property type="entry name" value="PROTEIN_KINASE_DOM"/>
    <property type="match status" value="1"/>
</dbReference>
<feature type="region of interest" description="Disordered" evidence="6">
    <location>
        <begin position="280"/>
        <end position="316"/>
    </location>
</feature>